<evidence type="ECO:0000256" key="3">
    <source>
        <dbReference type="ARBA" id="ARBA00022750"/>
    </source>
</evidence>
<dbReference type="Proteomes" id="UP000003374">
    <property type="component" value="Unassembled WGS sequence"/>
</dbReference>
<name>A4BQ16_9GAMM</name>
<accession>A4BQ16</accession>
<protein>
    <submittedName>
        <fullName evidence="5">Peptidase M52, hydrogenase maturation peptidase</fullName>
    </submittedName>
</protein>
<comment type="caution">
    <text evidence="5">The sequence shown here is derived from an EMBL/GenBank/DDBJ whole genome shotgun (WGS) entry which is preliminary data.</text>
</comment>
<dbReference type="InterPro" id="IPR023430">
    <property type="entry name" value="Pept_HybD-like_dom_sf"/>
</dbReference>
<dbReference type="InterPro" id="IPR000671">
    <property type="entry name" value="Peptidase_A31"/>
</dbReference>
<dbReference type="AlphaFoldDB" id="A4BQ16"/>
<dbReference type="PANTHER" id="PTHR30302:SF1">
    <property type="entry name" value="HYDROGENASE 2 MATURATION PROTEASE"/>
    <property type="match status" value="1"/>
</dbReference>
<proteinExistence type="inferred from homology"/>
<dbReference type="GO" id="GO:0008047">
    <property type="term" value="F:enzyme activator activity"/>
    <property type="evidence" value="ECO:0007669"/>
    <property type="project" value="InterPro"/>
</dbReference>
<keyword evidence="2" id="KW-0645">Protease</keyword>
<dbReference type="SUPFAM" id="SSF53163">
    <property type="entry name" value="HybD-like"/>
    <property type="match status" value="1"/>
</dbReference>
<gene>
    <name evidence="5" type="ORF">NB231_04660</name>
</gene>
<evidence type="ECO:0000256" key="2">
    <source>
        <dbReference type="ARBA" id="ARBA00022670"/>
    </source>
</evidence>
<dbReference type="GO" id="GO:0016485">
    <property type="term" value="P:protein processing"/>
    <property type="evidence" value="ECO:0007669"/>
    <property type="project" value="TreeGrafter"/>
</dbReference>
<evidence type="ECO:0000313" key="6">
    <source>
        <dbReference type="Proteomes" id="UP000003374"/>
    </source>
</evidence>
<evidence type="ECO:0000256" key="4">
    <source>
        <dbReference type="ARBA" id="ARBA00022801"/>
    </source>
</evidence>
<evidence type="ECO:0000256" key="1">
    <source>
        <dbReference type="ARBA" id="ARBA00006814"/>
    </source>
</evidence>
<comment type="similarity">
    <text evidence="1">Belongs to the peptidase A31 family.</text>
</comment>
<keyword evidence="4" id="KW-0378">Hydrolase</keyword>
<dbReference type="PANTHER" id="PTHR30302">
    <property type="entry name" value="HYDROGENASE 1 MATURATION PROTEASE"/>
    <property type="match status" value="1"/>
</dbReference>
<dbReference type="EMBL" id="AAOF01000004">
    <property type="protein sequence ID" value="EAR22171.1"/>
    <property type="molecule type" value="Genomic_DNA"/>
</dbReference>
<organism evidence="5 6">
    <name type="scientific">Nitrococcus mobilis Nb-231</name>
    <dbReference type="NCBI Taxonomy" id="314278"/>
    <lineage>
        <taxon>Bacteria</taxon>
        <taxon>Pseudomonadati</taxon>
        <taxon>Pseudomonadota</taxon>
        <taxon>Gammaproteobacteria</taxon>
        <taxon>Chromatiales</taxon>
        <taxon>Ectothiorhodospiraceae</taxon>
        <taxon>Nitrococcus</taxon>
    </lineage>
</organism>
<evidence type="ECO:0000313" key="5">
    <source>
        <dbReference type="EMBL" id="EAR22171.1"/>
    </source>
</evidence>
<dbReference type="HOGENOM" id="CLU_099037_2_1_6"/>
<keyword evidence="6" id="KW-1185">Reference proteome</keyword>
<dbReference type="eggNOG" id="COG0680">
    <property type="taxonomic scope" value="Bacteria"/>
</dbReference>
<dbReference type="CDD" id="cd00518">
    <property type="entry name" value="H2MP"/>
    <property type="match status" value="1"/>
</dbReference>
<keyword evidence="3" id="KW-0064">Aspartyl protease</keyword>
<dbReference type="Gene3D" id="3.40.50.1450">
    <property type="entry name" value="HybD-like"/>
    <property type="match status" value="1"/>
</dbReference>
<sequence length="142" mass="14736">MVAAGLRGRVPAGVHIIEHDGESAGLLEHLHGADAVYLVDAAVSGAVPGTIRCFDVLEEKLPALLGSASTHALGLAEAVELARALDQLPARCLVYVVEASSFEAGARLSPAVAAAVDTLTARILEDIRGSDSRCTRDRLIDT</sequence>
<reference evidence="5 6" key="1">
    <citation type="submission" date="2006-02" db="EMBL/GenBank/DDBJ databases">
        <authorList>
            <person name="Waterbury J."/>
            <person name="Ferriera S."/>
            <person name="Johnson J."/>
            <person name="Kravitz S."/>
            <person name="Halpern A."/>
            <person name="Remington K."/>
            <person name="Beeson K."/>
            <person name="Tran B."/>
            <person name="Rogers Y.-H."/>
            <person name="Friedman R."/>
            <person name="Venter J.C."/>
        </authorList>
    </citation>
    <scope>NUCLEOTIDE SEQUENCE [LARGE SCALE GENOMIC DNA]</scope>
    <source>
        <strain evidence="5 6">Nb-231</strain>
    </source>
</reference>
<dbReference type="GO" id="GO:0004190">
    <property type="term" value="F:aspartic-type endopeptidase activity"/>
    <property type="evidence" value="ECO:0007669"/>
    <property type="project" value="UniProtKB-KW"/>
</dbReference>
<dbReference type="NCBIfam" id="TIGR00072">
    <property type="entry name" value="hydrog_prot"/>
    <property type="match status" value="1"/>
</dbReference>
<dbReference type="Pfam" id="PF01750">
    <property type="entry name" value="HycI"/>
    <property type="match status" value="1"/>
</dbReference>
<dbReference type="STRING" id="314278.NB231_04660"/>